<dbReference type="eggNOG" id="COG2197">
    <property type="taxonomic scope" value="Bacteria"/>
</dbReference>
<dbReference type="SUPFAM" id="SSF46894">
    <property type="entry name" value="C-terminal effector domain of the bipartite response regulators"/>
    <property type="match status" value="1"/>
</dbReference>
<feature type="domain" description="HTH luxR-type" evidence="4">
    <location>
        <begin position="191"/>
        <end position="256"/>
    </location>
</feature>
<dbReference type="GO" id="GO:0003677">
    <property type="term" value="F:DNA binding"/>
    <property type="evidence" value="ECO:0007669"/>
    <property type="project" value="UniProtKB-KW"/>
</dbReference>
<keyword evidence="3" id="KW-0804">Transcription</keyword>
<dbReference type="AlphaFoldDB" id="M2Z3V3"/>
<reference evidence="5 6" key="1">
    <citation type="journal article" date="2014" name="Genome Announc.">
        <title>Draft Genome Sequence of Magnetospirillum sp. Strain SO-1, a Freshwater Magnetotactic Bacterium Isolated from the Ol'khovka River, Russia.</title>
        <authorList>
            <person name="Grouzdev D.S."/>
            <person name="Dziuba M.V."/>
            <person name="Sukhacheva M.S."/>
            <person name="Mardanov A.V."/>
            <person name="Beletskiy A.V."/>
            <person name="Kuznetsov B.B."/>
            <person name="Skryabin K.G."/>
        </authorList>
    </citation>
    <scope>NUCLEOTIDE SEQUENCE [LARGE SCALE GENOMIC DNA]</scope>
    <source>
        <strain evidence="5 6">SO-1</strain>
    </source>
</reference>
<evidence type="ECO:0000259" key="4">
    <source>
        <dbReference type="PROSITE" id="PS50043"/>
    </source>
</evidence>
<keyword evidence="2" id="KW-0238">DNA-binding</keyword>
<dbReference type="Gene3D" id="1.10.10.10">
    <property type="entry name" value="Winged helix-like DNA-binding domain superfamily/Winged helix DNA-binding domain"/>
    <property type="match status" value="1"/>
</dbReference>
<dbReference type="PROSITE" id="PS50043">
    <property type="entry name" value="HTH_LUXR_2"/>
    <property type="match status" value="1"/>
</dbReference>
<dbReference type="InterPro" id="IPR005143">
    <property type="entry name" value="TF_LuxR_autoind-bd_dom"/>
</dbReference>
<dbReference type="InterPro" id="IPR036693">
    <property type="entry name" value="TF_LuxR_autoind-bd_dom_sf"/>
</dbReference>
<sequence>MVKAEAFVSPLIRRENQKVLDAITQFRQAKSQEELWQSANQQLADFGIGGILYGSELIHEGRNRLRDRKTTTMLSSLAPAYIELKMDTMVIDDDYYYKMAKAGTNPIFWSDLPQPNANSPEELRQFEIDCDYGVLTGITLPSRFGGGLGISAVSCHAPNMSWGEFDRLWAEKGGTIQGIACAFDTSLRESHMREIYHLSERERECLLWLAAGLRQQQIAFKLNTSVKTVEKQIESARRKLKASTVPQAITTAVVFNLLTP</sequence>
<keyword evidence="1" id="KW-0805">Transcription regulation</keyword>
<protein>
    <submittedName>
        <fullName evidence="5">LuxR family transcriptional regulator</fullName>
    </submittedName>
</protein>
<dbReference type="InterPro" id="IPR036388">
    <property type="entry name" value="WH-like_DNA-bd_sf"/>
</dbReference>
<dbReference type="Proteomes" id="UP000011744">
    <property type="component" value="Unassembled WGS sequence"/>
</dbReference>
<evidence type="ECO:0000256" key="2">
    <source>
        <dbReference type="ARBA" id="ARBA00023125"/>
    </source>
</evidence>
<dbReference type="InterPro" id="IPR000792">
    <property type="entry name" value="Tscrpt_reg_LuxR_C"/>
</dbReference>
<dbReference type="Pfam" id="PF03472">
    <property type="entry name" value="Autoind_bind"/>
    <property type="match status" value="1"/>
</dbReference>
<dbReference type="InterPro" id="IPR016032">
    <property type="entry name" value="Sig_transdc_resp-reg_C-effctor"/>
</dbReference>
<dbReference type="CDD" id="cd06170">
    <property type="entry name" value="LuxR_C_like"/>
    <property type="match status" value="1"/>
</dbReference>
<dbReference type="EMBL" id="AONQ01000044">
    <property type="protein sequence ID" value="EME69050.1"/>
    <property type="molecule type" value="Genomic_DNA"/>
</dbReference>
<accession>M2Z3V3</accession>
<evidence type="ECO:0000313" key="5">
    <source>
        <dbReference type="EMBL" id="EME69050.1"/>
    </source>
</evidence>
<keyword evidence="6" id="KW-1185">Reference proteome</keyword>
<dbReference type="Pfam" id="PF00196">
    <property type="entry name" value="GerE"/>
    <property type="match status" value="1"/>
</dbReference>
<dbReference type="SUPFAM" id="SSF75516">
    <property type="entry name" value="Pheromone-binding domain of LuxR-like quorum-sensing transcription factors"/>
    <property type="match status" value="1"/>
</dbReference>
<evidence type="ECO:0000313" key="6">
    <source>
        <dbReference type="Proteomes" id="UP000011744"/>
    </source>
</evidence>
<dbReference type="Gene3D" id="3.30.450.80">
    <property type="entry name" value="Transcription factor LuxR-like, autoinducer-binding domain"/>
    <property type="match status" value="1"/>
</dbReference>
<evidence type="ECO:0000256" key="1">
    <source>
        <dbReference type="ARBA" id="ARBA00023015"/>
    </source>
</evidence>
<organism evidence="5 6">
    <name type="scientific">Paramagnetospirillum caucaseum</name>
    <dbReference type="NCBI Taxonomy" id="1244869"/>
    <lineage>
        <taxon>Bacteria</taxon>
        <taxon>Pseudomonadati</taxon>
        <taxon>Pseudomonadota</taxon>
        <taxon>Alphaproteobacteria</taxon>
        <taxon>Rhodospirillales</taxon>
        <taxon>Magnetospirillaceae</taxon>
        <taxon>Paramagnetospirillum</taxon>
    </lineage>
</organism>
<dbReference type="PANTHER" id="PTHR44688">
    <property type="entry name" value="DNA-BINDING TRANSCRIPTIONAL ACTIVATOR DEVR_DOSR"/>
    <property type="match status" value="1"/>
</dbReference>
<dbReference type="PANTHER" id="PTHR44688:SF16">
    <property type="entry name" value="DNA-BINDING TRANSCRIPTIONAL ACTIVATOR DEVR_DOSR"/>
    <property type="match status" value="1"/>
</dbReference>
<dbReference type="SMART" id="SM00421">
    <property type="entry name" value="HTH_LUXR"/>
    <property type="match status" value="1"/>
</dbReference>
<gene>
    <name evidence="5" type="ORF">H261_15355</name>
</gene>
<dbReference type="STRING" id="1244869.H261_15355"/>
<name>M2Z3V3_9PROT</name>
<comment type="caution">
    <text evidence="5">The sequence shown here is derived from an EMBL/GenBank/DDBJ whole genome shotgun (WGS) entry which is preliminary data.</text>
</comment>
<proteinExistence type="predicted"/>
<dbReference type="GO" id="GO:0006355">
    <property type="term" value="P:regulation of DNA-templated transcription"/>
    <property type="evidence" value="ECO:0007669"/>
    <property type="project" value="InterPro"/>
</dbReference>
<evidence type="ECO:0000256" key="3">
    <source>
        <dbReference type="ARBA" id="ARBA00023163"/>
    </source>
</evidence>
<dbReference type="PRINTS" id="PR00038">
    <property type="entry name" value="HTHLUXR"/>
</dbReference>